<dbReference type="GO" id="GO:0016757">
    <property type="term" value="F:glycosyltransferase activity"/>
    <property type="evidence" value="ECO:0007669"/>
    <property type="project" value="UniProtKB-ARBA"/>
</dbReference>
<dbReference type="Pfam" id="PF13524">
    <property type="entry name" value="Glyco_trans_1_2"/>
    <property type="match status" value="1"/>
</dbReference>
<evidence type="ECO:0000259" key="2">
    <source>
        <dbReference type="Pfam" id="PF13524"/>
    </source>
</evidence>
<feature type="domain" description="Glycosyltransferase subfamily 4-like N-terminal" evidence="1">
    <location>
        <begin position="350"/>
        <end position="469"/>
    </location>
</feature>
<dbReference type="EMBL" id="LPJR01000031">
    <property type="protein sequence ID" value="KWF29276.1"/>
    <property type="molecule type" value="Genomic_DNA"/>
</dbReference>
<name>A0A132EGG9_9BURK</name>
<gene>
    <name evidence="3" type="ORF">WT56_17330</name>
</gene>
<dbReference type="RefSeq" id="WP_060242372.1">
    <property type="nucleotide sequence ID" value="NZ_LPJR01000031.1"/>
</dbReference>
<evidence type="ECO:0000313" key="4">
    <source>
        <dbReference type="Proteomes" id="UP000062912"/>
    </source>
</evidence>
<dbReference type="InterPro" id="IPR055259">
    <property type="entry name" value="YkvP/CgeB_Glyco_trans-like"/>
</dbReference>
<reference evidence="3 4" key="1">
    <citation type="submission" date="2015-11" db="EMBL/GenBank/DDBJ databases">
        <title>Expanding the genomic diversity of Burkholderia species for the development of highly accurate diagnostics.</title>
        <authorList>
            <person name="Sahl J."/>
            <person name="Keim P."/>
            <person name="Wagner D."/>
        </authorList>
    </citation>
    <scope>NUCLEOTIDE SEQUENCE [LARGE SCALE GENOMIC DNA]</scope>
    <source>
        <strain evidence="3 4">MSMB368WGS</strain>
    </source>
</reference>
<organism evidence="3 4">
    <name type="scientific">Burkholderia pseudomultivorans</name>
    <dbReference type="NCBI Taxonomy" id="1207504"/>
    <lineage>
        <taxon>Bacteria</taxon>
        <taxon>Pseudomonadati</taxon>
        <taxon>Pseudomonadota</taxon>
        <taxon>Betaproteobacteria</taxon>
        <taxon>Burkholderiales</taxon>
        <taxon>Burkholderiaceae</taxon>
        <taxon>Burkholderia</taxon>
        <taxon>Burkholderia cepacia complex</taxon>
    </lineage>
</organism>
<evidence type="ECO:0000259" key="1">
    <source>
        <dbReference type="Pfam" id="PF13439"/>
    </source>
</evidence>
<feature type="domain" description="Spore protein YkvP/CgeB glycosyl transferase-like" evidence="2">
    <location>
        <begin position="201"/>
        <end position="317"/>
    </location>
</feature>
<comment type="caution">
    <text evidence="3">The sequence shown here is derived from an EMBL/GenBank/DDBJ whole genome shotgun (WGS) entry which is preliminary data.</text>
</comment>
<dbReference type="Gene3D" id="3.40.50.2000">
    <property type="entry name" value="Glycogen Phosphorylase B"/>
    <property type="match status" value="2"/>
</dbReference>
<dbReference type="Proteomes" id="UP000062912">
    <property type="component" value="Unassembled WGS sequence"/>
</dbReference>
<accession>A0A132EGG9</accession>
<dbReference type="Pfam" id="PF13439">
    <property type="entry name" value="Glyco_transf_4"/>
    <property type="match status" value="1"/>
</dbReference>
<evidence type="ECO:0000313" key="3">
    <source>
        <dbReference type="EMBL" id="KWF29276.1"/>
    </source>
</evidence>
<dbReference type="SUPFAM" id="SSF53756">
    <property type="entry name" value="UDP-Glycosyltransferase/glycogen phosphorylase"/>
    <property type="match status" value="1"/>
</dbReference>
<proteinExistence type="predicted"/>
<protein>
    <submittedName>
        <fullName evidence="3">Glycosyl transferase family 1</fullName>
    </submittedName>
</protein>
<dbReference type="OrthoDB" id="9816564at2"/>
<dbReference type="Pfam" id="PF13692">
    <property type="entry name" value="Glyco_trans_1_4"/>
    <property type="match status" value="1"/>
</dbReference>
<keyword evidence="3" id="KW-0808">Transferase</keyword>
<dbReference type="AlphaFoldDB" id="A0A132EGG9"/>
<sequence>MSQEKFRVLLLDTKFRNPNHYICLAVYNALRRHPHVEWVAKADPLDATSVASSQRCNLFIAFDGEEMNAPLCTKLAQICGRSVLWVTEDPYELDINLRHAPLFDVVFTNDSASTAAYGDRGCHLPLGGALEFHSLPVLDAAQPLRYSLFFAGTAWPNRSAFLRAILPKLPADWKCKFALPSNPFLPPHGIDMPPSMLSWRTSPTDFARFVNRSAITLMLPRVFSASNNKEYAETPPPRLYEAALAGGAQMIHESLTEVEQSFVPDRDVILFSSETDFLQKARQLVENRDYRNSIAESARRTALERHTYDCRVATILDRAADIRHATPMVAPETPRTLLFVVHNTLGTGHFGGVEVYLDRLRGALPARWKVLFYVADVGGLRRSARLLSARYEELRRFQFSQAYTPDLLVCDERERAFREVLLTEQVDLVHFHHFIGHVPSLAHVAKLSGIPSAFTAHDYFGVCHEFNLLSFKEQFCGAPDVSLSQCDSCLLQKHGIAPGSQAQRRNFWDDVLRRIDLLVFNTAGSQATYRGIYPAVRIHQNVRILPVPIPDGPPSMRKRGQPPLRIAFLGNVTRQKGGDIFKSIVPLLVSAPVEFHVFGRIDPEYERALQSCPTTTLKVHGAYAPTSLPDTLRDCDVSLHISIWPETYCLTLSEAWQLGLVPIVSDIGALGERVTHMVDGLKVPANNEGALMDTIRTLADMPDLLDTLRRNVTGTLYAQLSDHARALDSAYSDLLTRVPAASNRDPAPDAKPMPVREAGVVIQSASWYAGNGATASGTRSVQRLMANVRKLRHLYSAFGLRPTLRILANRLKISR</sequence>
<dbReference type="PANTHER" id="PTHR12526">
    <property type="entry name" value="GLYCOSYLTRANSFERASE"/>
    <property type="match status" value="1"/>
</dbReference>
<dbReference type="InterPro" id="IPR028098">
    <property type="entry name" value="Glyco_trans_4-like_N"/>
</dbReference>